<dbReference type="NCBIfam" id="TIGR04409">
    <property type="entry name" value="LptC_YrbK"/>
    <property type="match status" value="1"/>
</dbReference>
<dbReference type="EMBL" id="VHIQ01000007">
    <property type="protein sequence ID" value="TPV31902.1"/>
    <property type="molecule type" value="Genomic_DNA"/>
</dbReference>
<dbReference type="AlphaFoldDB" id="A0A506PFP9"/>
<dbReference type="InterPro" id="IPR052363">
    <property type="entry name" value="LPS_export_LptC"/>
</dbReference>
<comment type="caution">
    <text evidence="6">The sequence shown here is derived from an EMBL/GenBank/DDBJ whole genome shotgun (WGS) entry which is preliminary data.</text>
</comment>
<evidence type="ECO:0000313" key="6">
    <source>
        <dbReference type="EMBL" id="TPV31902.1"/>
    </source>
</evidence>
<dbReference type="PANTHER" id="PTHR37481">
    <property type="entry name" value="LIPOPOLYSACCHARIDE EXPORT SYSTEM PROTEIN LPTC"/>
    <property type="match status" value="1"/>
</dbReference>
<keyword evidence="3" id="KW-0812">Transmembrane</keyword>
<dbReference type="InterPro" id="IPR010664">
    <property type="entry name" value="LipoPS_assembly_LptC-rel"/>
</dbReference>
<keyword evidence="7" id="KW-1185">Reference proteome</keyword>
<reference evidence="6 7" key="1">
    <citation type="submission" date="2019-06" db="EMBL/GenBank/DDBJ databases">
        <title>Flavobacteriaceae Paucihalobacterium erythroidium CWB-1, complete genome.</title>
        <authorList>
            <person name="Wu S."/>
        </authorList>
    </citation>
    <scope>NUCLEOTIDE SEQUENCE [LARGE SCALE GENOMIC DNA]</scope>
    <source>
        <strain evidence="6 7">CWB-1</strain>
    </source>
</reference>
<dbReference type="GO" id="GO:0005886">
    <property type="term" value="C:plasma membrane"/>
    <property type="evidence" value="ECO:0007669"/>
    <property type="project" value="InterPro"/>
</dbReference>
<evidence type="ECO:0000256" key="5">
    <source>
        <dbReference type="ARBA" id="ARBA00023136"/>
    </source>
</evidence>
<dbReference type="PANTHER" id="PTHR37481:SF1">
    <property type="entry name" value="LIPOPOLYSACCHARIDE EXPORT SYSTEM PROTEIN LPTC"/>
    <property type="match status" value="1"/>
</dbReference>
<evidence type="ECO:0000313" key="7">
    <source>
        <dbReference type="Proteomes" id="UP000317332"/>
    </source>
</evidence>
<accession>A0A506PFP9</accession>
<dbReference type="GO" id="GO:0017089">
    <property type="term" value="F:glycolipid transfer activity"/>
    <property type="evidence" value="ECO:0007669"/>
    <property type="project" value="TreeGrafter"/>
</dbReference>
<dbReference type="RefSeq" id="WP_140991146.1">
    <property type="nucleotide sequence ID" value="NZ_VHIQ01000007.1"/>
</dbReference>
<dbReference type="Pfam" id="PF06835">
    <property type="entry name" value="LptC"/>
    <property type="match status" value="1"/>
</dbReference>
<evidence type="ECO:0000256" key="4">
    <source>
        <dbReference type="ARBA" id="ARBA00022989"/>
    </source>
</evidence>
<organism evidence="6 7">
    <name type="scientific">Paucihalobacter ruber</name>
    <dbReference type="NCBI Taxonomy" id="2567861"/>
    <lineage>
        <taxon>Bacteria</taxon>
        <taxon>Pseudomonadati</taxon>
        <taxon>Bacteroidota</taxon>
        <taxon>Flavobacteriia</taxon>
        <taxon>Flavobacteriales</taxon>
        <taxon>Flavobacteriaceae</taxon>
        <taxon>Paucihalobacter</taxon>
    </lineage>
</organism>
<name>A0A506PFP9_9FLAO</name>
<keyword evidence="4" id="KW-1133">Transmembrane helix</keyword>
<protein>
    <submittedName>
        <fullName evidence="6">LPS export ABC transporter periplasmic protein LptC</fullName>
    </submittedName>
</protein>
<gene>
    <name evidence="6" type="primary">lptC</name>
    <name evidence="6" type="ORF">FJ651_13885</name>
</gene>
<sequence length="187" mass="21518">MALKYKHITIHLVTVLAVTLCLRCTDNFKKIQQVGVLQNEPVGVAKDINLKYTDSGMLTANLISKTMLDYSNREFGFSEFPDGIHLILYDKEQNKSTITSNYAIYYTETDVIDLRGNVKIATTQNDTLFTEQLFYYEKDEWVFTNQPFRLKSPSGDTYGNGLDSDVDFKRINILEMYDSEFELEGDN</sequence>
<keyword evidence="1" id="KW-1003">Cell membrane</keyword>
<dbReference type="Gene3D" id="2.60.450.10">
    <property type="entry name" value="Lipopolysaccharide (LPS) transport protein A like domain"/>
    <property type="match status" value="1"/>
</dbReference>
<dbReference type="GO" id="GO:0015221">
    <property type="term" value="F:lipopolysaccharide transmembrane transporter activity"/>
    <property type="evidence" value="ECO:0007669"/>
    <property type="project" value="InterPro"/>
</dbReference>
<evidence type="ECO:0000256" key="3">
    <source>
        <dbReference type="ARBA" id="ARBA00022692"/>
    </source>
</evidence>
<keyword evidence="2" id="KW-0997">Cell inner membrane</keyword>
<evidence type="ECO:0000256" key="2">
    <source>
        <dbReference type="ARBA" id="ARBA00022519"/>
    </source>
</evidence>
<dbReference type="Proteomes" id="UP000317332">
    <property type="component" value="Unassembled WGS sequence"/>
</dbReference>
<proteinExistence type="predicted"/>
<evidence type="ECO:0000256" key="1">
    <source>
        <dbReference type="ARBA" id="ARBA00022475"/>
    </source>
</evidence>
<dbReference type="OrthoDB" id="1427074at2"/>
<dbReference type="GO" id="GO:0030288">
    <property type="term" value="C:outer membrane-bounded periplasmic space"/>
    <property type="evidence" value="ECO:0007669"/>
    <property type="project" value="TreeGrafter"/>
</dbReference>
<keyword evidence="5" id="KW-0472">Membrane</keyword>
<dbReference type="InterPro" id="IPR026265">
    <property type="entry name" value="LptC"/>
</dbReference>